<dbReference type="InterPro" id="IPR008271">
    <property type="entry name" value="Ser/Thr_kinase_AS"/>
</dbReference>
<comment type="catalytic activity">
    <reaction evidence="15">
        <text>L-seryl-[protein] + ATP = O-phospho-L-seryl-[protein] + ADP + H(+)</text>
        <dbReference type="Rhea" id="RHEA:17989"/>
        <dbReference type="Rhea" id="RHEA-COMP:9863"/>
        <dbReference type="Rhea" id="RHEA-COMP:11604"/>
        <dbReference type="ChEBI" id="CHEBI:15378"/>
        <dbReference type="ChEBI" id="CHEBI:29999"/>
        <dbReference type="ChEBI" id="CHEBI:30616"/>
        <dbReference type="ChEBI" id="CHEBI:83421"/>
        <dbReference type="ChEBI" id="CHEBI:456216"/>
        <dbReference type="EC" id="2.7.11.1"/>
    </reaction>
</comment>
<dbReference type="SMART" id="SM00220">
    <property type="entry name" value="S_TKc"/>
    <property type="match status" value="1"/>
</dbReference>
<reference evidence="20 21" key="1">
    <citation type="submission" date="2024-01" db="EMBL/GenBank/DDBJ databases">
        <title>Genome assemblies of Stephania.</title>
        <authorList>
            <person name="Yang L."/>
        </authorList>
    </citation>
    <scope>NUCLEOTIDE SEQUENCE [LARGE SCALE GENOMIC DNA]</scope>
    <source>
        <strain evidence="20">YNDBR</strain>
        <tissue evidence="20">Leaf</tissue>
    </source>
</reference>
<evidence type="ECO:0000256" key="8">
    <source>
        <dbReference type="ARBA" id="ARBA00022741"/>
    </source>
</evidence>
<dbReference type="PROSITE" id="PS50011">
    <property type="entry name" value="PROTEIN_KINASE_DOM"/>
    <property type="match status" value="1"/>
</dbReference>
<dbReference type="FunFam" id="1.10.510.10:FF:000239">
    <property type="entry name" value="Proline-rich receptor-like protein kinase PERK1"/>
    <property type="match status" value="1"/>
</dbReference>
<feature type="compositionally biased region" description="Polar residues" evidence="17">
    <location>
        <begin position="644"/>
        <end position="663"/>
    </location>
</feature>
<gene>
    <name evidence="20" type="ORF">Syun_011972</name>
</gene>
<evidence type="ECO:0000256" key="2">
    <source>
        <dbReference type="ARBA" id="ARBA00012513"/>
    </source>
</evidence>
<dbReference type="InterPro" id="IPR017441">
    <property type="entry name" value="Protein_kinase_ATP_BS"/>
</dbReference>
<keyword evidence="4" id="KW-0723">Serine/threonine-protein kinase</keyword>
<dbReference type="SUPFAM" id="SSF56112">
    <property type="entry name" value="Protein kinase-like (PK-like)"/>
    <property type="match status" value="1"/>
</dbReference>
<dbReference type="PROSITE" id="PS00107">
    <property type="entry name" value="PROTEIN_KINASE_ATP"/>
    <property type="match status" value="1"/>
</dbReference>
<dbReference type="AlphaFoldDB" id="A0AAP0JYM4"/>
<dbReference type="GO" id="GO:0005524">
    <property type="term" value="F:ATP binding"/>
    <property type="evidence" value="ECO:0007669"/>
    <property type="project" value="UniProtKB-UniRule"/>
</dbReference>
<keyword evidence="6" id="KW-0808">Transferase</keyword>
<comment type="catalytic activity">
    <reaction evidence="14">
        <text>L-threonyl-[protein] + ATP = O-phospho-L-threonyl-[protein] + ADP + H(+)</text>
        <dbReference type="Rhea" id="RHEA:46608"/>
        <dbReference type="Rhea" id="RHEA-COMP:11060"/>
        <dbReference type="Rhea" id="RHEA-COMP:11605"/>
        <dbReference type="ChEBI" id="CHEBI:15378"/>
        <dbReference type="ChEBI" id="CHEBI:30013"/>
        <dbReference type="ChEBI" id="CHEBI:30616"/>
        <dbReference type="ChEBI" id="CHEBI:61977"/>
        <dbReference type="ChEBI" id="CHEBI:456216"/>
        <dbReference type="EC" id="2.7.11.1"/>
    </reaction>
</comment>
<dbReference type="GO" id="GO:0005886">
    <property type="term" value="C:plasma membrane"/>
    <property type="evidence" value="ECO:0007669"/>
    <property type="project" value="UniProtKB-SubCell"/>
</dbReference>
<feature type="region of interest" description="Disordered" evidence="17">
    <location>
        <begin position="1"/>
        <end position="154"/>
    </location>
</feature>
<keyword evidence="3" id="KW-1003">Cell membrane</keyword>
<keyword evidence="11 18" id="KW-1133">Transmembrane helix</keyword>
<feature type="region of interest" description="Disordered" evidence="17">
    <location>
        <begin position="643"/>
        <end position="690"/>
    </location>
</feature>
<dbReference type="InterPro" id="IPR047117">
    <property type="entry name" value="PERK1-13-like"/>
</dbReference>
<evidence type="ECO:0000256" key="16">
    <source>
        <dbReference type="PROSITE-ProRule" id="PRU10141"/>
    </source>
</evidence>
<dbReference type="PROSITE" id="PS00108">
    <property type="entry name" value="PROTEIN_KINASE_ST"/>
    <property type="match status" value="1"/>
</dbReference>
<dbReference type="Pfam" id="PF07714">
    <property type="entry name" value="PK_Tyr_Ser-Thr"/>
    <property type="match status" value="1"/>
</dbReference>
<organism evidence="20 21">
    <name type="scientific">Stephania yunnanensis</name>
    <dbReference type="NCBI Taxonomy" id="152371"/>
    <lineage>
        <taxon>Eukaryota</taxon>
        <taxon>Viridiplantae</taxon>
        <taxon>Streptophyta</taxon>
        <taxon>Embryophyta</taxon>
        <taxon>Tracheophyta</taxon>
        <taxon>Spermatophyta</taxon>
        <taxon>Magnoliopsida</taxon>
        <taxon>Ranunculales</taxon>
        <taxon>Menispermaceae</taxon>
        <taxon>Menispermoideae</taxon>
        <taxon>Cissampelideae</taxon>
        <taxon>Stephania</taxon>
    </lineage>
</organism>
<evidence type="ECO:0000256" key="1">
    <source>
        <dbReference type="ARBA" id="ARBA00004162"/>
    </source>
</evidence>
<evidence type="ECO:0000256" key="3">
    <source>
        <dbReference type="ARBA" id="ARBA00022475"/>
    </source>
</evidence>
<evidence type="ECO:0000256" key="9">
    <source>
        <dbReference type="ARBA" id="ARBA00022777"/>
    </source>
</evidence>
<dbReference type="PANTHER" id="PTHR47982">
    <property type="entry name" value="PROLINE-RICH RECEPTOR-LIKE PROTEIN KINASE PERK4"/>
    <property type="match status" value="1"/>
</dbReference>
<comment type="caution">
    <text evidence="20">The sequence shown here is derived from an EMBL/GenBank/DDBJ whole genome shotgun (WGS) entry which is preliminary data.</text>
</comment>
<evidence type="ECO:0000313" key="21">
    <source>
        <dbReference type="Proteomes" id="UP001420932"/>
    </source>
</evidence>
<keyword evidence="8 16" id="KW-0547">Nucleotide-binding</keyword>
<dbReference type="PANTHER" id="PTHR47982:SF35">
    <property type="entry name" value="PROLINE-RICH RECEPTOR-LIKE PROTEIN KINASE PERK1-RELATED"/>
    <property type="match status" value="1"/>
</dbReference>
<dbReference type="EMBL" id="JBBNAF010000005">
    <property type="protein sequence ID" value="KAK9142572.1"/>
    <property type="molecule type" value="Genomic_DNA"/>
</dbReference>
<evidence type="ECO:0000256" key="12">
    <source>
        <dbReference type="ARBA" id="ARBA00023136"/>
    </source>
</evidence>
<sequence>MSSAPPGTAPAPTTPPAPPTSAPPLAPSASPPPPAAVPPTSTPPPPATPGAPAPSPPAPVTPAVPSTSPPPPSSAPPPSTPGGTPPSTPSPPPSTSPSPPSPPSSTTPPSTPSVPSTPSPPGSSRSSPPPVRRSPPSPSSQVPAPSSSGSGISTGVVVGIAIGGVALLVVFSLLFICCKKKKRRRDDGMEYYGPPPPLRGPKDGPYGLQPQQWQPPPPPEHLVSMLPKPTPPPAVALRPPPQSSSNEYSTPRPPPPPPFMNSSGGSGSNFSGPDNPLPPPSPGLALGFSKSTFTYEELAMATDGFSDANLLGQGGFGYVHRGMLPNGKEIAVKQLKIGSGQGEREFQAEVEIISRVHHKHLVSLVGYCIAGTRRMLVYEFVPNNTMEFHLHGKGRPTMDWATRMRIALGSAKGLAYLHEDCNPKIIHRDIKAANILLDLKFEAKVADFGLAKFSSETNTHVSTRVMGTFGYLAPEYAASGKLTEKSDVFSFGVMLLELITGRRPVDSTNTYMDDSLVDWKSNDMEDGNYVDLIYQARPLLNRALEDGNYDSLVDARLQRDYSYNEMASMVSCAAACVRHSARRRPRMSQVVRALEGDASISDLHEGLRPGQSNVYSSYGSSDYDNNQYNEDMKKFRKMALGSQEYGSSEYSAPTSEYGQQPSASSSEGGHHSTGEMEMGKTTRREPRGFS</sequence>
<evidence type="ECO:0000256" key="4">
    <source>
        <dbReference type="ARBA" id="ARBA00022527"/>
    </source>
</evidence>
<dbReference type="Gene3D" id="1.10.510.10">
    <property type="entry name" value="Transferase(Phosphotransferase) domain 1"/>
    <property type="match status" value="1"/>
</dbReference>
<accession>A0AAP0JYM4</accession>
<evidence type="ECO:0000259" key="19">
    <source>
        <dbReference type="PROSITE" id="PS50011"/>
    </source>
</evidence>
<evidence type="ECO:0000256" key="11">
    <source>
        <dbReference type="ARBA" id="ARBA00022989"/>
    </source>
</evidence>
<feature type="compositionally biased region" description="Low complexity" evidence="17">
    <location>
        <begin position="610"/>
        <end position="623"/>
    </location>
</feature>
<dbReference type="InterPro" id="IPR001245">
    <property type="entry name" value="Ser-Thr/Tyr_kinase_cat_dom"/>
</dbReference>
<feature type="binding site" evidence="16">
    <location>
        <position position="333"/>
    </location>
    <ligand>
        <name>ATP</name>
        <dbReference type="ChEBI" id="CHEBI:30616"/>
    </ligand>
</feature>
<keyword evidence="7 18" id="KW-0812">Transmembrane</keyword>
<dbReference type="Proteomes" id="UP001420932">
    <property type="component" value="Unassembled WGS sequence"/>
</dbReference>
<evidence type="ECO:0000256" key="15">
    <source>
        <dbReference type="ARBA" id="ARBA00048679"/>
    </source>
</evidence>
<feature type="region of interest" description="Disordered" evidence="17">
    <location>
        <begin position="602"/>
        <end position="623"/>
    </location>
</feature>
<feature type="compositionally biased region" description="Low complexity" evidence="17">
    <location>
        <begin position="203"/>
        <end position="212"/>
    </location>
</feature>
<dbReference type="FunFam" id="3.30.200.20:FF:000207">
    <property type="entry name" value="proline-rich receptor-like protein kinase PERK1"/>
    <property type="match status" value="1"/>
</dbReference>
<feature type="compositionally biased region" description="Pro residues" evidence="17">
    <location>
        <begin position="7"/>
        <end position="138"/>
    </location>
</feature>
<dbReference type="GO" id="GO:0004674">
    <property type="term" value="F:protein serine/threonine kinase activity"/>
    <property type="evidence" value="ECO:0007669"/>
    <property type="project" value="UniProtKB-KW"/>
</dbReference>
<keyword evidence="12 18" id="KW-0472">Membrane</keyword>
<feature type="compositionally biased region" description="Pro residues" evidence="17">
    <location>
        <begin position="228"/>
        <end position="242"/>
    </location>
</feature>
<feature type="compositionally biased region" description="Low complexity" evidence="17">
    <location>
        <begin position="139"/>
        <end position="154"/>
    </location>
</feature>
<name>A0AAP0JYM4_9MAGN</name>
<evidence type="ECO:0000256" key="13">
    <source>
        <dbReference type="ARBA" id="ARBA00023180"/>
    </source>
</evidence>
<proteinExistence type="predicted"/>
<dbReference type="InterPro" id="IPR011009">
    <property type="entry name" value="Kinase-like_dom_sf"/>
</dbReference>
<feature type="domain" description="Protein kinase" evidence="19">
    <location>
        <begin position="305"/>
        <end position="607"/>
    </location>
</feature>
<keyword evidence="5" id="KW-0597">Phosphoprotein</keyword>
<evidence type="ECO:0000256" key="7">
    <source>
        <dbReference type="ARBA" id="ARBA00022692"/>
    </source>
</evidence>
<evidence type="ECO:0000313" key="20">
    <source>
        <dbReference type="EMBL" id="KAK9142572.1"/>
    </source>
</evidence>
<dbReference type="EC" id="2.7.11.1" evidence="2"/>
<feature type="compositionally biased region" description="Low complexity" evidence="17">
    <location>
        <begin position="260"/>
        <end position="274"/>
    </location>
</feature>
<feature type="region of interest" description="Disordered" evidence="17">
    <location>
        <begin position="183"/>
        <end position="284"/>
    </location>
</feature>
<evidence type="ECO:0000256" key="5">
    <source>
        <dbReference type="ARBA" id="ARBA00022553"/>
    </source>
</evidence>
<feature type="transmembrane region" description="Helical" evidence="18">
    <location>
        <begin position="155"/>
        <end position="176"/>
    </location>
</feature>
<keyword evidence="9" id="KW-0418">Kinase</keyword>
<evidence type="ECO:0000256" key="6">
    <source>
        <dbReference type="ARBA" id="ARBA00022679"/>
    </source>
</evidence>
<evidence type="ECO:0000256" key="17">
    <source>
        <dbReference type="SAM" id="MobiDB-lite"/>
    </source>
</evidence>
<protein>
    <recommendedName>
        <fullName evidence="2">non-specific serine/threonine protein kinase</fullName>
        <ecNumber evidence="2">2.7.11.1</ecNumber>
    </recommendedName>
</protein>
<dbReference type="Gene3D" id="3.30.200.20">
    <property type="entry name" value="Phosphorylase Kinase, domain 1"/>
    <property type="match status" value="1"/>
</dbReference>
<feature type="compositionally biased region" description="Basic and acidic residues" evidence="17">
    <location>
        <begin position="668"/>
        <end position="690"/>
    </location>
</feature>
<keyword evidence="21" id="KW-1185">Reference proteome</keyword>
<evidence type="ECO:0000256" key="14">
    <source>
        <dbReference type="ARBA" id="ARBA00047899"/>
    </source>
</evidence>
<evidence type="ECO:0000256" key="18">
    <source>
        <dbReference type="SAM" id="Phobius"/>
    </source>
</evidence>
<evidence type="ECO:0000256" key="10">
    <source>
        <dbReference type="ARBA" id="ARBA00022840"/>
    </source>
</evidence>
<comment type="subcellular location">
    <subcellularLocation>
        <location evidence="1">Cell membrane</location>
        <topology evidence="1">Single-pass membrane protein</topology>
    </subcellularLocation>
</comment>
<keyword evidence="13" id="KW-0325">Glycoprotein</keyword>
<keyword evidence="10 16" id="KW-0067">ATP-binding</keyword>
<dbReference type="InterPro" id="IPR000719">
    <property type="entry name" value="Prot_kinase_dom"/>
</dbReference>